<evidence type="ECO:0000256" key="1">
    <source>
        <dbReference type="ARBA" id="ARBA00004123"/>
    </source>
</evidence>
<reference evidence="9" key="1">
    <citation type="submission" date="2025-08" db="UniProtKB">
        <authorList>
            <consortium name="RefSeq"/>
        </authorList>
    </citation>
    <scope>IDENTIFICATION</scope>
    <source>
        <tissue evidence="9">Fruit stalk</tissue>
    </source>
</reference>
<keyword evidence="2" id="KW-0805">Transcription regulation</keyword>
<dbReference type="InterPro" id="IPR038945">
    <property type="entry name" value="MBD13-like"/>
</dbReference>
<dbReference type="PANTHER" id="PTHR34067">
    <property type="entry name" value="OS04G0193200 PROTEIN"/>
    <property type="match status" value="1"/>
</dbReference>
<dbReference type="KEGG" id="dzi:111291402"/>
<organism evidence="8 9">
    <name type="scientific">Durio zibethinus</name>
    <name type="common">Durian</name>
    <dbReference type="NCBI Taxonomy" id="66656"/>
    <lineage>
        <taxon>Eukaryota</taxon>
        <taxon>Viridiplantae</taxon>
        <taxon>Streptophyta</taxon>
        <taxon>Embryophyta</taxon>
        <taxon>Tracheophyta</taxon>
        <taxon>Spermatophyta</taxon>
        <taxon>Magnoliopsida</taxon>
        <taxon>eudicotyledons</taxon>
        <taxon>Gunneridae</taxon>
        <taxon>Pentapetalae</taxon>
        <taxon>rosids</taxon>
        <taxon>malvids</taxon>
        <taxon>Malvales</taxon>
        <taxon>Malvaceae</taxon>
        <taxon>Helicteroideae</taxon>
        <taxon>Durio</taxon>
    </lineage>
</organism>
<dbReference type="Pfam" id="PF01429">
    <property type="entry name" value="MBD"/>
    <property type="match status" value="2"/>
</dbReference>
<comment type="subcellular location">
    <subcellularLocation>
        <location evidence="1">Nucleus</location>
    </subcellularLocation>
</comment>
<dbReference type="Proteomes" id="UP000515121">
    <property type="component" value="Unplaced"/>
</dbReference>
<dbReference type="PROSITE" id="PS50982">
    <property type="entry name" value="MBD"/>
    <property type="match status" value="1"/>
</dbReference>
<name>A0A6P5YFL4_DURZI</name>
<accession>A0A6P5YFL4</accession>
<evidence type="ECO:0000259" key="7">
    <source>
        <dbReference type="PROSITE" id="PS50982"/>
    </source>
</evidence>
<dbReference type="PANTHER" id="PTHR34067:SF20">
    <property type="entry name" value="OS08G0206700 PROTEIN"/>
    <property type="match status" value="1"/>
</dbReference>
<evidence type="ECO:0000256" key="2">
    <source>
        <dbReference type="ARBA" id="ARBA00023015"/>
    </source>
</evidence>
<dbReference type="GeneID" id="111291402"/>
<proteinExistence type="predicted"/>
<dbReference type="RefSeq" id="XP_022738841.1">
    <property type="nucleotide sequence ID" value="XM_022883106.1"/>
</dbReference>
<keyword evidence="4" id="KW-0804">Transcription</keyword>
<dbReference type="GO" id="GO:0005634">
    <property type="term" value="C:nucleus"/>
    <property type="evidence" value="ECO:0007669"/>
    <property type="project" value="UniProtKB-SubCell"/>
</dbReference>
<dbReference type="OrthoDB" id="10072024at2759"/>
<keyword evidence="3" id="KW-0238">DNA-binding</keyword>
<protein>
    <submittedName>
        <fullName evidence="9">Uncharacterized protein LOC111291402 isoform X1</fullName>
    </submittedName>
</protein>
<feature type="region of interest" description="Disordered" evidence="6">
    <location>
        <begin position="137"/>
        <end position="159"/>
    </location>
</feature>
<feature type="domain" description="MBD" evidence="7">
    <location>
        <begin position="81"/>
        <end position="157"/>
    </location>
</feature>
<dbReference type="SUPFAM" id="SSF54171">
    <property type="entry name" value="DNA-binding domain"/>
    <property type="match status" value="2"/>
</dbReference>
<evidence type="ECO:0000256" key="5">
    <source>
        <dbReference type="ARBA" id="ARBA00023242"/>
    </source>
</evidence>
<evidence type="ECO:0000313" key="9">
    <source>
        <dbReference type="RefSeq" id="XP_022738841.1"/>
    </source>
</evidence>
<evidence type="ECO:0000256" key="4">
    <source>
        <dbReference type="ARBA" id="ARBA00023163"/>
    </source>
</evidence>
<dbReference type="GO" id="GO:0003677">
    <property type="term" value="F:DNA binding"/>
    <property type="evidence" value="ECO:0007669"/>
    <property type="project" value="UniProtKB-KW"/>
</dbReference>
<evidence type="ECO:0000256" key="3">
    <source>
        <dbReference type="ARBA" id="ARBA00023125"/>
    </source>
</evidence>
<evidence type="ECO:0000256" key="6">
    <source>
        <dbReference type="SAM" id="MobiDB-lite"/>
    </source>
</evidence>
<evidence type="ECO:0000313" key="8">
    <source>
        <dbReference type="Proteomes" id="UP000515121"/>
    </source>
</evidence>
<dbReference type="InterPro" id="IPR016177">
    <property type="entry name" value="DNA-bd_dom_sf"/>
</dbReference>
<keyword evidence="5" id="KW-0539">Nucleus</keyword>
<sequence length="159" mass="18128">MQTAATANEHPDWLLKNCFMEVKVHKSGKKVGKSYKIYVDPSTGRRFYSKPEVFGFIKNVELKSSKSIPKNKASHSTSKVAVKANEHPEWLPKNWFMEVKAHKSGAKIGKYYKIYVDPSTGFRFHSKPEVFRFLNHAEQKSSKSKQKKRASCSTSKLGS</sequence>
<keyword evidence="8" id="KW-1185">Reference proteome</keyword>
<dbReference type="Gene3D" id="3.30.890.10">
    <property type="entry name" value="Methyl-cpg-binding Protein 2, Chain A"/>
    <property type="match status" value="2"/>
</dbReference>
<dbReference type="InterPro" id="IPR001739">
    <property type="entry name" value="Methyl_CpG_DNA-bd"/>
</dbReference>
<dbReference type="AlphaFoldDB" id="A0A6P5YFL4"/>
<gene>
    <name evidence="9" type="primary">LOC111291402</name>
</gene>